<evidence type="ECO:0008006" key="3">
    <source>
        <dbReference type="Google" id="ProtNLM"/>
    </source>
</evidence>
<protein>
    <recommendedName>
        <fullName evidence="3">Phage protein D</fullName>
    </recommendedName>
</protein>
<dbReference type="EMBL" id="AP025730">
    <property type="protein sequence ID" value="BDI04723.1"/>
    <property type="molecule type" value="Genomic_DNA"/>
</dbReference>
<organism evidence="1 2">
    <name type="scientific">Sphaerotilus microaerophilus</name>
    <dbReference type="NCBI Taxonomy" id="2914710"/>
    <lineage>
        <taxon>Bacteria</taxon>
        <taxon>Pseudomonadati</taxon>
        <taxon>Pseudomonadota</taxon>
        <taxon>Betaproteobacteria</taxon>
        <taxon>Burkholderiales</taxon>
        <taxon>Sphaerotilaceae</taxon>
        <taxon>Sphaerotilus</taxon>
    </lineage>
</organism>
<dbReference type="RefSeq" id="WP_251972826.1">
    <property type="nucleotide sequence ID" value="NZ_AP025730.1"/>
</dbReference>
<accession>A0ABM7YK72</accession>
<keyword evidence="2" id="KW-1185">Reference proteome</keyword>
<reference evidence="1" key="1">
    <citation type="submission" date="2022-04" db="EMBL/GenBank/DDBJ databases">
        <title>Whole genome sequence of Sphaerotilus sp. FB-5.</title>
        <authorList>
            <person name="Takeda M."/>
            <person name="Narihara S."/>
            <person name="Akimoto M."/>
            <person name="Akimoto R."/>
            <person name="Nishiyashiki S."/>
            <person name="Murakami T."/>
        </authorList>
    </citation>
    <scope>NUCLEOTIDE SEQUENCE</scope>
    <source>
        <strain evidence="1">FB-5</strain>
    </source>
</reference>
<sequence length="334" mass="34729">MTLSRPNARLTVDGQALSADEAALLRLRVDLGSSGAHDQAELLLWPSSRLADTAPSATLAIALGERDNETDVWTGEVSARRQQPDAVALEGLATTVALNRSHKAQSYLNQTVADIVRDLAGEVSIDQAQAGLKLHAFHVDNRRPVWAHLRTLARLVGAELGSAADGGLRFLPAAGPAAPVALRYGAELLDWQVRRFAIPGAAAVAAEGAASEQGDARWHWLAHDPVGDKGATAGPTRVPAALATRDGAQAVAQALAQRAQRAALQAQVLIVGRAALRPGDMVELVDLPGGSPGVLRIRALRHTLDVRSGFLTRLELEGGEGSGGSLGGLAGGLP</sequence>
<gene>
    <name evidence="1" type="ORF">CATMQ487_16930</name>
</gene>
<dbReference type="SUPFAM" id="SSF69279">
    <property type="entry name" value="Phage tail proteins"/>
    <property type="match status" value="1"/>
</dbReference>
<evidence type="ECO:0000313" key="1">
    <source>
        <dbReference type="EMBL" id="BDI04723.1"/>
    </source>
</evidence>
<dbReference type="Proteomes" id="UP001057498">
    <property type="component" value="Chromosome"/>
</dbReference>
<name>A0ABM7YK72_9BURK</name>
<evidence type="ECO:0000313" key="2">
    <source>
        <dbReference type="Proteomes" id="UP001057498"/>
    </source>
</evidence>
<proteinExistence type="predicted"/>